<dbReference type="Gene3D" id="2.40.440.10">
    <property type="entry name" value="L,D-transpeptidase catalytic domain-like"/>
    <property type="match status" value="1"/>
</dbReference>
<feature type="chain" id="PRO_5004199571" evidence="10">
    <location>
        <begin position="20"/>
        <end position="226"/>
    </location>
</feature>
<keyword evidence="6 9" id="KW-0133">Cell shape</keyword>
<dbReference type="KEGG" id="rpc:RPC_4909"/>
<comment type="similarity">
    <text evidence="2">Belongs to the YkuD family.</text>
</comment>
<evidence type="ECO:0000256" key="7">
    <source>
        <dbReference type="ARBA" id="ARBA00022984"/>
    </source>
</evidence>
<dbReference type="CDD" id="cd16913">
    <property type="entry name" value="YkuD_like"/>
    <property type="match status" value="1"/>
</dbReference>
<accession>Q20WQ5</accession>
<evidence type="ECO:0000256" key="5">
    <source>
        <dbReference type="ARBA" id="ARBA00022801"/>
    </source>
</evidence>
<sequence length="226" mass="24241">MTGVTVAPSMSIRSLFALAAIAVTLGGCVTRSDAELNLGPARSTVGPAVAARYAAIDNDKYPIAGIDPDELQPAYVRQLVDYKTDEPPGTVVVDPHGRFLYLVMERGKALRYGVGVGKAGLEFSGTAHVGRKAVWPHWTPTKSMIAREPQRYGKWAKGMDGGGANPLGPRALYLFKDGKDTLYRIHGTTEPETIGKAVSSGCIRMLNQDIVDLYSRVPTGAKVVVR</sequence>
<gene>
    <name evidence="12" type="ordered locus">RPC_4909</name>
</gene>
<evidence type="ECO:0000259" key="11">
    <source>
        <dbReference type="PROSITE" id="PS52029"/>
    </source>
</evidence>
<comment type="pathway">
    <text evidence="1 9">Cell wall biogenesis; peptidoglycan biosynthesis.</text>
</comment>
<dbReference type="InterPro" id="IPR005490">
    <property type="entry name" value="LD_TPept_cat_dom"/>
</dbReference>
<feature type="signal peptide" evidence="10">
    <location>
        <begin position="1"/>
        <end position="19"/>
    </location>
</feature>
<name>Q20WQ5_RHOPB</name>
<dbReference type="InterPro" id="IPR038063">
    <property type="entry name" value="Transpep_catalytic_dom"/>
</dbReference>
<proteinExistence type="inferred from homology"/>
<dbReference type="HOGENOM" id="CLU_042399_0_3_5"/>
<dbReference type="PANTHER" id="PTHR30582">
    <property type="entry name" value="L,D-TRANSPEPTIDASE"/>
    <property type="match status" value="1"/>
</dbReference>
<keyword evidence="3" id="KW-0328">Glycosyltransferase</keyword>
<dbReference type="PROSITE" id="PS52029">
    <property type="entry name" value="LD_TPASE"/>
    <property type="match status" value="1"/>
</dbReference>
<keyword evidence="4" id="KW-0808">Transferase</keyword>
<dbReference type="GO" id="GO:0008360">
    <property type="term" value="P:regulation of cell shape"/>
    <property type="evidence" value="ECO:0007669"/>
    <property type="project" value="UniProtKB-UniRule"/>
</dbReference>
<evidence type="ECO:0000256" key="10">
    <source>
        <dbReference type="SAM" id="SignalP"/>
    </source>
</evidence>
<dbReference type="FunFam" id="2.40.440.10:FF:000002">
    <property type="entry name" value="L,D-transpeptidase ErfK/SrfK"/>
    <property type="match status" value="1"/>
</dbReference>
<dbReference type="EMBL" id="CP000301">
    <property type="protein sequence ID" value="ABD90431.1"/>
    <property type="molecule type" value="Genomic_DNA"/>
</dbReference>
<dbReference type="GO" id="GO:0071972">
    <property type="term" value="F:peptidoglycan L,D-transpeptidase activity"/>
    <property type="evidence" value="ECO:0007669"/>
    <property type="project" value="TreeGrafter"/>
</dbReference>
<organism evidence="12">
    <name type="scientific">Rhodopseudomonas palustris (strain BisB18)</name>
    <dbReference type="NCBI Taxonomy" id="316056"/>
    <lineage>
        <taxon>Bacteria</taxon>
        <taxon>Pseudomonadati</taxon>
        <taxon>Pseudomonadota</taxon>
        <taxon>Alphaproteobacteria</taxon>
        <taxon>Hyphomicrobiales</taxon>
        <taxon>Nitrobacteraceae</taxon>
        <taxon>Rhodopseudomonas</taxon>
    </lineage>
</organism>
<feature type="active site" description="Nucleophile" evidence="9">
    <location>
        <position position="202"/>
    </location>
</feature>
<dbReference type="GO" id="GO:0018104">
    <property type="term" value="P:peptidoglycan-protein cross-linking"/>
    <property type="evidence" value="ECO:0007669"/>
    <property type="project" value="TreeGrafter"/>
</dbReference>
<evidence type="ECO:0000256" key="9">
    <source>
        <dbReference type="PROSITE-ProRule" id="PRU01373"/>
    </source>
</evidence>
<dbReference type="Pfam" id="PF03734">
    <property type="entry name" value="YkuD"/>
    <property type="match status" value="1"/>
</dbReference>
<evidence type="ECO:0000256" key="6">
    <source>
        <dbReference type="ARBA" id="ARBA00022960"/>
    </source>
</evidence>
<dbReference type="MEROPS" id="C82.003"/>
<dbReference type="GO" id="GO:0016757">
    <property type="term" value="F:glycosyltransferase activity"/>
    <property type="evidence" value="ECO:0007669"/>
    <property type="project" value="UniProtKB-KW"/>
</dbReference>
<dbReference type="GO" id="GO:0005576">
    <property type="term" value="C:extracellular region"/>
    <property type="evidence" value="ECO:0007669"/>
    <property type="project" value="TreeGrafter"/>
</dbReference>
<feature type="domain" description="L,D-TPase catalytic" evidence="11">
    <location>
        <begin position="89"/>
        <end position="226"/>
    </location>
</feature>
<dbReference type="STRING" id="316056.RPC_4909"/>
<evidence type="ECO:0000256" key="2">
    <source>
        <dbReference type="ARBA" id="ARBA00005992"/>
    </source>
</evidence>
<evidence type="ECO:0000256" key="4">
    <source>
        <dbReference type="ARBA" id="ARBA00022679"/>
    </source>
</evidence>
<feature type="active site" description="Proton donor/acceptor" evidence="9">
    <location>
        <position position="186"/>
    </location>
</feature>
<dbReference type="InterPro" id="IPR050979">
    <property type="entry name" value="LD-transpeptidase"/>
</dbReference>
<keyword evidence="8 9" id="KW-0961">Cell wall biogenesis/degradation</keyword>
<dbReference type="GO" id="GO:0071555">
    <property type="term" value="P:cell wall organization"/>
    <property type="evidence" value="ECO:0007669"/>
    <property type="project" value="UniProtKB-UniRule"/>
</dbReference>
<keyword evidence="5" id="KW-0378">Hydrolase</keyword>
<evidence type="ECO:0000256" key="3">
    <source>
        <dbReference type="ARBA" id="ARBA00022676"/>
    </source>
</evidence>
<reference evidence="12" key="1">
    <citation type="submission" date="2006-03" db="EMBL/GenBank/DDBJ databases">
        <title>Complete sequence of Rhodopseudomonas palustris BisB18.</title>
        <authorList>
            <consortium name="US DOE Joint Genome Institute"/>
            <person name="Copeland A."/>
            <person name="Lucas S."/>
            <person name="Lapidus A."/>
            <person name="Barry K."/>
            <person name="Detter J.C."/>
            <person name="Glavina del Rio T."/>
            <person name="Hammon N."/>
            <person name="Israni S."/>
            <person name="Dalin E."/>
            <person name="Tice H."/>
            <person name="Pitluck S."/>
            <person name="Chain P."/>
            <person name="Malfatti S."/>
            <person name="Shin M."/>
            <person name="Vergez L."/>
            <person name="Schmutz J."/>
            <person name="Larimer F."/>
            <person name="Land M."/>
            <person name="Hauser L."/>
            <person name="Pelletier D.A."/>
            <person name="Kyrpides N."/>
            <person name="Anderson I."/>
            <person name="Oda Y."/>
            <person name="Harwood C.S."/>
            <person name="Richardson P."/>
        </authorList>
    </citation>
    <scope>NUCLEOTIDE SEQUENCE [LARGE SCALE GENOMIC DNA]</scope>
    <source>
        <strain evidence="12">BisB18</strain>
    </source>
</reference>
<dbReference type="AlphaFoldDB" id="Q20WQ5"/>
<evidence type="ECO:0000313" key="12">
    <source>
        <dbReference type="EMBL" id="ABD90431.1"/>
    </source>
</evidence>
<dbReference type="UniPathway" id="UPA00219"/>
<evidence type="ECO:0000256" key="8">
    <source>
        <dbReference type="ARBA" id="ARBA00023316"/>
    </source>
</evidence>
<dbReference type="eggNOG" id="COG1376">
    <property type="taxonomic scope" value="Bacteria"/>
</dbReference>
<keyword evidence="7 9" id="KW-0573">Peptidoglycan synthesis</keyword>
<keyword evidence="10" id="KW-0732">Signal</keyword>
<protein>
    <submittedName>
        <fullName evidence="12">ErfK/YbiS/YcfS/YnhG</fullName>
    </submittedName>
</protein>
<evidence type="ECO:0000256" key="1">
    <source>
        <dbReference type="ARBA" id="ARBA00004752"/>
    </source>
</evidence>
<dbReference type="SUPFAM" id="SSF141523">
    <property type="entry name" value="L,D-transpeptidase catalytic domain-like"/>
    <property type="match status" value="1"/>
</dbReference>
<dbReference type="PANTHER" id="PTHR30582:SF24">
    <property type="entry name" value="L,D-TRANSPEPTIDASE ERFK_SRFK-RELATED"/>
    <property type="match status" value="1"/>
</dbReference>